<proteinExistence type="predicted"/>
<dbReference type="KEGG" id="pif:PITG_07133"/>
<evidence type="ECO:0000313" key="2">
    <source>
        <dbReference type="EMBL" id="EEY53476.1"/>
    </source>
</evidence>
<evidence type="ECO:0000256" key="1">
    <source>
        <dbReference type="SAM" id="MobiDB-lite"/>
    </source>
</evidence>
<dbReference type="Proteomes" id="UP000006643">
    <property type="component" value="Unassembled WGS sequence"/>
</dbReference>
<dbReference type="EMBL" id="DS028127">
    <property type="protein sequence ID" value="EEY53476.1"/>
    <property type="molecule type" value="Genomic_DNA"/>
</dbReference>
<organism evidence="2 3">
    <name type="scientific">Phytophthora infestans (strain T30-4)</name>
    <name type="common">Potato late blight agent</name>
    <dbReference type="NCBI Taxonomy" id="403677"/>
    <lineage>
        <taxon>Eukaryota</taxon>
        <taxon>Sar</taxon>
        <taxon>Stramenopiles</taxon>
        <taxon>Oomycota</taxon>
        <taxon>Peronosporomycetes</taxon>
        <taxon>Peronosporales</taxon>
        <taxon>Peronosporaceae</taxon>
        <taxon>Phytophthora</taxon>
    </lineage>
</organism>
<dbReference type="HOGENOM" id="CLU_1067397_0_0_1"/>
<dbReference type="eggNOG" id="ENOG502R8GV">
    <property type="taxonomic scope" value="Eukaryota"/>
</dbReference>
<dbReference type="OrthoDB" id="107510at2759"/>
<dbReference type="RefSeq" id="XP_002905094.1">
    <property type="nucleotide sequence ID" value="XM_002905048.1"/>
</dbReference>
<keyword evidence="3" id="KW-1185">Reference proteome</keyword>
<dbReference type="InParanoid" id="D0N7C7"/>
<dbReference type="AlphaFoldDB" id="D0N7C7"/>
<dbReference type="OMA" id="KCIMERI"/>
<dbReference type="VEuPathDB" id="FungiDB:PITG_07133"/>
<sequence length="298" mass="33431">MALRSSNSSEPLLGTAASWLELLNQNTVGSSDMEGSSENSSNNERVSAKRSKKTSQKEKKTKRPAKKRRTTYDIRKQQKADLMAELSKLGKQLELLQHRVLINKGEANSSIERIEVANSVLHERAQHQHVAIAAMQSMLVSRMQQSLSELQPTEVTIRLGIDRKERRRTLLAMKDEKLREAKRFMTTWGQDLDTGSSFSQESQFESLEGGFSALRVDNAPIRGTTVRAVFDAIIHSMQNAEILISELFGSITIREDTDFEAADISQIRLVSSTKHGAVVESNSVIFSERRRVISVSTR</sequence>
<feature type="compositionally biased region" description="Low complexity" evidence="1">
    <location>
        <begin position="30"/>
        <end position="45"/>
    </location>
</feature>
<protein>
    <submittedName>
        <fullName evidence="2">Uncharacterized protein</fullName>
    </submittedName>
</protein>
<dbReference type="GeneID" id="9465853"/>
<reference evidence="3" key="1">
    <citation type="journal article" date="2009" name="Nature">
        <title>Genome sequence and analysis of the Irish potato famine pathogen Phytophthora infestans.</title>
        <authorList>
            <consortium name="The Broad Institute Genome Sequencing Platform"/>
            <person name="Haas B.J."/>
            <person name="Kamoun S."/>
            <person name="Zody M.C."/>
            <person name="Jiang R.H."/>
            <person name="Handsaker R.E."/>
            <person name="Cano L.M."/>
            <person name="Grabherr M."/>
            <person name="Kodira C.D."/>
            <person name="Raffaele S."/>
            <person name="Torto-Alalibo T."/>
            <person name="Bozkurt T.O."/>
            <person name="Ah-Fong A.M."/>
            <person name="Alvarado L."/>
            <person name="Anderson V.L."/>
            <person name="Armstrong M.R."/>
            <person name="Avrova A."/>
            <person name="Baxter L."/>
            <person name="Beynon J."/>
            <person name="Boevink P.C."/>
            <person name="Bollmann S.R."/>
            <person name="Bos J.I."/>
            <person name="Bulone V."/>
            <person name="Cai G."/>
            <person name="Cakir C."/>
            <person name="Carrington J.C."/>
            <person name="Chawner M."/>
            <person name="Conti L."/>
            <person name="Costanzo S."/>
            <person name="Ewan R."/>
            <person name="Fahlgren N."/>
            <person name="Fischbach M.A."/>
            <person name="Fugelstad J."/>
            <person name="Gilroy E.M."/>
            <person name="Gnerre S."/>
            <person name="Green P.J."/>
            <person name="Grenville-Briggs L.J."/>
            <person name="Griffith J."/>
            <person name="Grunwald N.J."/>
            <person name="Horn K."/>
            <person name="Horner N.R."/>
            <person name="Hu C.H."/>
            <person name="Huitema E."/>
            <person name="Jeong D.H."/>
            <person name="Jones A.M."/>
            <person name="Jones J.D."/>
            <person name="Jones R.W."/>
            <person name="Karlsson E.K."/>
            <person name="Kunjeti S.G."/>
            <person name="Lamour K."/>
            <person name="Liu Z."/>
            <person name="Ma L."/>
            <person name="Maclean D."/>
            <person name="Chibucos M.C."/>
            <person name="McDonald H."/>
            <person name="McWalters J."/>
            <person name="Meijer H.J."/>
            <person name="Morgan W."/>
            <person name="Morris P.F."/>
            <person name="Munro C.A."/>
            <person name="O'Neill K."/>
            <person name="Ospina-Giraldo M."/>
            <person name="Pinzon A."/>
            <person name="Pritchard L."/>
            <person name="Ramsahoye B."/>
            <person name="Ren Q."/>
            <person name="Restrepo S."/>
            <person name="Roy S."/>
            <person name="Sadanandom A."/>
            <person name="Savidor A."/>
            <person name="Schornack S."/>
            <person name="Schwartz D.C."/>
            <person name="Schumann U.D."/>
            <person name="Schwessinger B."/>
            <person name="Seyer L."/>
            <person name="Sharpe T."/>
            <person name="Silvar C."/>
            <person name="Song J."/>
            <person name="Studholme D.J."/>
            <person name="Sykes S."/>
            <person name="Thines M."/>
            <person name="van de Vondervoort P.J."/>
            <person name="Phuntumart V."/>
            <person name="Wawra S."/>
            <person name="Weide R."/>
            <person name="Win J."/>
            <person name="Young C."/>
            <person name="Zhou S."/>
            <person name="Fry W."/>
            <person name="Meyers B.C."/>
            <person name="van West P."/>
            <person name="Ristaino J."/>
            <person name="Govers F."/>
            <person name="Birch P.R."/>
            <person name="Whisson S.C."/>
            <person name="Judelson H.S."/>
            <person name="Nusbaum C."/>
        </authorList>
    </citation>
    <scope>NUCLEOTIDE SEQUENCE [LARGE SCALE GENOMIC DNA]</scope>
    <source>
        <strain evidence="3">T30-4</strain>
    </source>
</reference>
<gene>
    <name evidence="2" type="ORF">PITG_07133</name>
</gene>
<feature type="region of interest" description="Disordered" evidence="1">
    <location>
        <begin position="28"/>
        <end position="72"/>
    </location>
</feature>
<accession>D0N7C7</accession>
<evidence type="ECO:0000313" key="3">
    <source>
        <dbReference type="Proteomes" id="UP000006643"/>
    </source>
</evidence>
<name>D0N7C7_PHYIT</name>
<feature type="compositionally biased region" description="Basic residues" evidence="1">
    <location>
        <begin position="48"/>
        <end position="69"/>
    </location>
</feature>